<organism evidence="2 3">
    <name type="scientific">Caerostris extrusa</name>
    <name type="common">Bark spider</name>
    <name type="synonym">Caerostris bankana</name>
    <dbReference type="NCBI Taxonomy" id="172846"/>
    <lineage>
        <taxon>Eukaryota</taxon>
        <taxon>Metazoa</taxon>
        <taxon>Ecdysozoa</taxon>
        <taxon>Arthropoda</taxon>
        <taxon>Chelicerata</taxon>
        <taxon>Arachnida</taxon>
        <taxon>Araneae</taxon>
        <taxon>Araneomorphae</taxon>
        <taxon>Entelegynae</taxon>
        <taxon>Araneoidea</taxon>
        <taxon>Araneidae</taxon>
        <taxon>Caerostris</taxon>
    </lineage>
</organism>
<feature type="region of interest" description="Disordered" evidence="1">
    <location>
        <begin position="15"/>
        <end position="39"/>
    </location>
</feature>
<protein>
    <submittedName>
        <fullName evidence="2">Uncharacterized protein</fullName>
    </submittedName>
</protein>
<name>A0AAV4VDX0_CAEEX</name>
<dbReference type="EMBL" id="BPLR01014366">
    <property type="protein sequence ID" value="GIY68336.1"/>
    <property type="molecule type" value="Genomic_DNA"/>
</dbReference>
<reference evidence="2 3" key="1">
    <citation type="submission" date="2021-06" db="EMBL/GenBank/DDBJ databases">
        <title>Caerostris extrusa draft genome.</title>
        <authorList>
            <person name="Kono N."/>
            <person name="Arakawa K."/>
        </authorList>
    </citation>
    <scope>NUCLEOTIDE SEQUENCE [LARGE SCALE GENOMIC DNA]</scope>
</reference>
<keyword evidence="3" id="KW-1185">Reference proteome</keyword>
<gene>
    <name evidence="2" type="ORF">CEXT_723011</name>
</gene>
<sequence>MIAIKVSPKNCFTGNPLTLSARHKKRRTPNNPHQTSPRVSCIFSDNVSEAVNPLNSKGPSRVELDPDFLFYDVVKSLDGPSSHEEDIGP</sequence>
<accession>A0AAV4VDX0</accession>
<proteinExistence type="predicted"/>
<evidence type="ECO:0000313" key="2">
    <source>
        <dbReference type="EMBL" id="GIY68336.1"/>
    </source>
</evidence>
<dbReference type="AlphaFoldDB" id="A0AAV4VDX0"/>
<evidence type="ECO:0000313" key="3">
    <source>
        <dbReference type="Proteomes" id="UP001054945"/>
    </source>
</evidence>
<evidence type="ECO:0000256" key="1">
    <source>
        <dbReference type="SAM" id="MobiDB-lite"/>
    </source>
</evidence>
<dbReference type="Proteomes" id="UP001054945">
    <property type="component" value="Unassembled WGS sequence"/>
</dbReference>
<feature type="compositionally biased region" description="Polar residues" evidence="1">
    <location>
        <begin position="29"/>
        <end position="39"/>
    </location>
</feature>
<comment type="caution">
    <text evidence="2">The sequence shown here is derived from an EMBL/GenBank/DDBJ whole genome shotgun (WGS) entry which is preliminary data.</text>
</comment>